<evidence type="ECO:0000259" key="2">
    <source>
        <dbReference type="Pfam" id="PF10502"/>
    </source>
</evidence>
<keyword evidence="4" id="KW-1185">Reference proteome</keyword>
<name>A0A7Z8Y394_9CAUL</name>
<keyword evidence="1" id="KW-0812">Transmembrane</keyword>
<dbReference type="RefSeq" id="WP_230307490.1">
    <property type="nucleotide sequence ID" value="NZ_UXHF01000002.1"/>
</dbReference>
<evidence type="ECO:0000313" key="3">
    <source>
        <dbReference type="EMBL" id="VDC50090.1"/>
    </source>
</evidence>
<evidence type="ECO:0000313" key="4">
    <source>
        <dbReference type="Proteomes" id="UP000289220"/>
    </source>
</evidence>
<gene>
    <name evidence="3" type="ORF">BREV_BREV_00166</name>
</gene>
<keyword evidence="1" id="KW-1133">Transmembrane helix</keyword>
<reference evidence="3 4" key="1">
    <citation type="submission" date="2018-11" db="EMBL/GenBank/DDBJ databases">
        <authorList>
            <person name="Peiro R."/>
            <person name="Begona"/>
            <person name="Cbmso G."/>
            <person name="Lopez M."/>
            <person name="Gonzalez S."/>
            <person name="Sacristan E."/>
            <person name="Castillo E."/>
        </authorList>
    </citation>
    <scope>NUCLEOTIDE SEQUENCE [LARGE SCALE GENOMIC DNA]</scope>
    <source>
        <strain evidence="3">Brev_genome</strain>
    </source>
</reference>
<dbReference type="SUPFAM" id="SSF51306">
    <property type="entry name" value="LexA/Signal peptidase"/>
    <property type="match status" value="1"/>
</dbReference>
<keyword evidence="1" id="KW-0472">Membrane</keyword>
<sequence>MTSPLDNGNRWAVLGVAVFMMTCVGLILDRCPALALVNESPSLPKGVYFRQPGEGPDRNAIVAVPQPRVARPYLSGLGMPQDILLIKRVAAVGGEVVCRSDDEVRTPDRVVRARSRDRQGVALPTWSGCRRLASDEVFLLGDTASSFDSRYFGPVHRDQIRGVYREGLTW</sequence>
<proteinExistence type="predicted"/>
<dbReference type="GO" id="GO:0006465">
    <property type="term" value="P:signal peptide processing"/>
    <property type="evidence" value="ECO:0007669"/>
    <property type="project" value="InterPro"/>
</dbReference>
<dbReference type="GO" id="GO:0004252">
    <property type="term" value="F:serine-type endopeptidase activity"/>
    <property type="evidence" value="ECO:0007669"/>
    <property type="project" value="InterPro"/>
</dbReference>
<dbReference type="AlphaFoldDB" id="A0A7Z8Y394"/>
<feature type="transmembrane region" description="Helical" evidence="1">
    <location>
        <begin position="12"/>
        <end position="28"/>
    </location>
</feature>
<comment type="caution">
    <text evidence="3">The sequence shown here is derived from an EMBL/GenBank/DDBJ whole genome shotgun (WGS) entry which is preliminary data.</text>
</comment>
<dbReference type="CDD" id="cd06530">
    <property type="entry name" value="S26_SPase_I"/>
    <property type="match status" value="1"/>
</dbReference>
<protein>
    <recommendedName>
        <fullName evidence="2">Peptidase S26 domain-containing protein</fullName>
    </recommendedName>
</protein>
<dbReference type="Gene3D" id="2.10.109.10">
    <property type="entry name" value="Umud Fragment, subunit A"/>
    <property type="match status" value="1"/>
</dbReference>
<dbReference type="InterPro" id="IPR019533">
    <property type="entry name" value="Peptidase_S26"/>
</dbReference>
<accession>A0A7Z8Y394</accession>
<dbReference type="EMBL" id="UXHF01000002">
    <property type="protein sequence ID" value="VDC50090.1"/>
    <property type="molecule type" value="Genomic_DNA"/>
</dbReference>
<dbReference type="Pfam" id="PF10502">
    <property type="entry name" value="Peptidase_S26"/>
    <property type="match status" value="1"/>
</dbReference>
<evidence type="ECO:0000256" key="1">
    <source>
        <dbReference type="SAM" id="Phobius"/>
    </source>
</evidence>
<feature type="domain" description="Peptidase S26" evidence="2">
    <location>
        <begin position="36"/>
        <end position="163"/>
    </location>
</feature>
<dbReference type="Proteomes" id="UP000289220">
    <property type="component" value="Unassembled WGS sequence"/>
</dbReference>
<dbReference type="InterPro" id="IPR036286">
    <property type="entry name" value="LexA/Signal_pep-like_sf"/>
</dbReference>
<organism evidence="3 4">
    <name type="scientific">Brevundimonas mediterranea</name>
    <dbReference type="NCBI Taxonomy" id="74329"/>
    <lineage>
        <taxon>Bacteria</taxon>
        <taxon>Pseudomonadati</taxon>
        <taxon>Pseudomonadota</taxon>
        <taxon>Alphaproteobacteria</taxon>
        <taxon>Caulobacterales</taxon>
        <taxon>Caulobacteraceae</taxon>
        <taxon>Brevundimonas</taxon>
    </lineage>
</organism>